<dbReference type="PANTHER" id="PTHR22884">
    <property type="entry name" value="SET DOMAIN PROTEINS"/>
    <property type="match status" value="1"/>
</dbReference>
<feature type="domain" description="Post-SET" evidence="10">
    <location>
        <begin position="301"/>
        <end position="317"/>
    </location>
</feature>
<feature type="compositionally biased region" description="Polar residues" evidence="8">
    <location>
        <begin position="492"/>
        <end position="514"/>
    </location>
</feature>
<evidence type="ECO:0000313" key="13">
    <source>
        <dbReference type="Proteomes" id="UP001604336"/>
    </source>
</evidence>
<gene>
    <name evidence="12" type="ORF">Adt_22719</name>
</gene>
<evidence type="ECO:0000256" key="3">
    <source>
        <dbReference type="ARBA" id="ARBA00022454"/>
    </source>
</evidence>
<dbReference type="PROSITE" id="PS50868">
    <property type="entry name" value="POST_SET"/>
    <property type="match status" value="1"/>
</dbReference>
<dbReference type="InterPro" id="IPR046341">
    <property type="entry name" value="SET_dom_sf"/>
</dbReference>
<comment type="subcellular location">
    <subcellularLocation>
        <location evidence="2">Chromosome</location>
    </subcellularLocation>
    <subcellularLocation>
        <location evidence="1">Nucleus</location>
    </subcellularLocation>
</comment>
<feature type="compositionally biased region" description="Polar residues" evidence="8">
    <location>
        <begin position="441"/>
        <end position="450"/>
    </location>
</feature>
<dbReference type="Pfam" id="PF00856">
    <property type="entry name" value="SET"/>
    <property type="match status" value="1"/>
</dbReference>
<evidence type="ECO:0000259" key="11">
    <source>
        <dbReference type="PROSITE" id="PS51215"/>
    </source>
</evidence>
<keyword evidence="3" id="KW-0158">Chromosome</keyword>
<dbReference type="SMART" id="SM00317">
    <property type="entry name" value="SET"/>
    <property type="match status" value="1"/>
</dbReference>
<sequence length="859" mass="97303">MLRLMVRRASPAPFQTMMIGEGTINAWNITAILLFRILLAIQDLITTCTDNKDKNFADCSIPQEKSNAEINKELDISDASCEEDAYDAFMKSKQNQSTVAQHSSWMLIKSNLFLHRSRKNQTIDEIMVCHCKTPSDGRRGCEDKCLNRMLNIECIQGTCPCGELCSNQQFQKHKYAKLKWFRCGKKGYGLQVVEDITEGQFLIEYVGEVLDMNAYEMRQREYALEGHKHFYFMTLNGSEVIDACAKGNLGRFINHSCDPNCRTEKWMVNGEVCVGLFALRDIKKGDELTFDYNYVRVFGAAAKKCVCGSPNCRGYIGGGGDPLNSEVIVHDDSDEEYPEPVMFCDDNEMNYYWNDVMKTSLNDREIKSVTETAANEDRMEQLESALSPLETASEILSSENLIRNEQTSVKSQVRDTVVHDVCQLEDSSAAAAAVHLDTNKETQGSMNRSASAGLKVESEEAEHSRFHVSTPTSLPRKLKAGIEGRDELAKSETLSNTRRSSSSVKKGKLKTNSVNDKKNPDVDKSHALPYKSNKLLELSLNSHVEAVEATLNELLNPDGGISKRKDASRGYLKLLFLTAASGNNVHGEAIQSNRDLSMILDALLKTKSRTVLIDIINKNGLQMLHNIMKRYRREFIKTPILRKLLKVLEYLAMREILNLENINGGPPRPGVESFRDSILTLTEHADKQVQPVSLFVGLCFSFSCVMGDRKPVITSDVIPVMSKITEHRLNGSNYLDWSKTVRLYLRSIDKDDHMTNDPPQDDSTQAWLREDARLFLQIRNSIDGEVISLINHCEFVKELLDYLEFIYSGKGNISRIYEVCKAFYRAEKQDKSLINYFMDFKRTYEELNMLMPYSADVKV</sequence>
<dbReference type="GO" id="GO:0005634">
    <property type="term" value="C:nucleus"/>
    <property type="evidence" value="ECO:0007669"/>
    <property type="project" value="UniProtKB-SubCell"/>
</dbReference>
<dbReference type="PROSITE" id="PS51215">
    <property type="entry name" value="AWS"/>
    <property type="match status" value="1"/>
</dbReference>
<evidence type="ECO:0000256" key="1">
    <source>
        <dbReference type="ARBA" id="ARBA00004123"/>
    </source>
</evidence>
<evidence type="ECO:0000256" key="2">
    <source>
        <dbReference type="ARBA" id="ARBA00004286"/>
    </source>
</evidence>
<keyword evidence="13" id="KW-1185">Reference proteome</keyword>
<proteinExistence type="predicted"/>
<feature type="domain" description="AWS" evidence="11">
    <location>
        <begin position="124"/>
        <end position="174"/>
    </location>
</feature>
<dbReference type="AlphaFoldDB" id="A0ABD1SCC6"/>
<dbReference type="InterPro" id="IPR044437">
    <property type="entry name" value="SETD2/Set2_SET"/>
</dbReference>
<dbReference type="SMART" id="SM00570">
    <property type="entry name" value="AWS"/>
    <property type="match status" value="1"/>
</dbReference>
<dbReference type="InterPro" id="IPR050777">
    <property type="entry name" value="SET2_Histone-Lys_MeTrsfase"/>
</dbReference>
<dbReference type="PROSITE" id="PS50280">
    <property type="entry name" value="SET"/>
    <property type="match status" value="1"/>
</dbReference>
<name>A0ABD1SCC6_9LAMI</name>
<evidence type="ECO:0000256" key="4">
    <source>
        <dbReference type="ARBA" id="ARBA00022603"/>
    </source>
</evidence>
<dbReference type="Gene3D" id="3.30.40.100">
    <property type="match status" value="1"/>
</dbReference>
<dbReference type="GO" id="GO:0008168">
    <property type="term" value="F:methyltransferase activity"/>
    <property type="evidence" value="ECO:0007669"/>
    <property type="project" value="UniProtKB-KW"/>
</dbReference>
<evidence type="ECO:0000259" key="10">
    <source>
        <dbReference type="PROSITE" id="PS50868"/>
    </source>
</evidence>
<dbReference type="CDD" id="cd19172">
    <property type="entry name" value="SET_SETD2"/>
    <property type="match status" value="1"/>
</dbReference>
<dbReference type="Gene3D" id="2.170.270.10">
    <property type="entry name" value="SET domain"/>
    <property type="match status" value="1"/>
</dbReference>
<feature type="compositionally biased region" description="Basic and acidic residues" evidence="8">
    <location>
        <begin position="515"/>
        <end position="526"/>
    </location>
</feature>
<keyword evidence="5" id="KW-0808">Transferase</keyword>
<evidence type="ECO:0000259" key="9">
    <source>
        <dbReference type="PROSITE" id="PS50280"/>
    </source>
</evidence>
<accession>A0ABD1SCC6</accession>
<dbReference type="Pfam" id="PF17907">
    <property type="entry name" value="AWS"/>
    <property type="match status" value="1"/>
</dbReference>
<organism evidence="12 13">
    <name type="scientific">Abeliophyllum distichum</name>
    <dbReference type="NCBI Taxonomy" id="126358"/>
    <lineage>
        <taxon>Eukaryota</taxon>
        <taxon>Viridiplantae</taxon>
        <taxon>Streptophyta</taxon>
        <taxon>Embryophyta</taxon>
        <taxon>Tracheophyta</taxon>
        <taxon>Spermatophyta</taxon>
        <taxon>Magnoliopsida</taxon>
        <taxon>eudicotyledons</taxon>
        <taxon>Gunneridae</taxon>
        <taxon>Pentapetalae</taxon>
        <taxon>asterids</taxon>
        <taxon>lamiids</taxon>
        <taxon>Lamiales</taxon>
        <taxon>Oleaceae</taxon>
        <taxon>Forsythieae</taxon>
        <taxon>Abeliophyllum</taxon>
    </lineage>
</organism>
<keyword evidence="4 12" id="KW-0489">Methyltransferase</keyword>
<dbReference type="SUPFAM" id="SSF82199">
    <property type="entry name" value="SET domain"/>
    <property type="match status" value="1"/>
</dbReference>
<evidence type="ECO:0000256" key="7">
    <source>
        <dbReference type="ARBA" id="ARBA00023242"/>
    </source>
</evidence>
<comment type="caution">
    <text evidence="12">The sequence shown here is derived from an EMBL/GenBank/DDBJ whole genome shotgun (WGS) entry which is preliminary data.</text>
</comment>
<dbReference type="InterPro" id="IPR003616">
    <property type="entry name" value="Post-SET_dom"/>
</dbReference>
<evidence type="ECO:0000256" key="8">
    <source>
        <dbReference type="SAM" id="MobiDB-lite"/>
    </source>
</evidence>
<dbReference type="GO" id="GO:0005694">
    <property type="term" value="C:chromosome"/>
    <property type="evidence" value="ECO:0007669"/>
    <property type="project" value="UniProtKB-SubCell"/>
</dbReference>
<feature type="compositionally biased region" description="Basic and acidic residues" evidence="8">
    <location>
        <begin position="456"/>
        <end position="465"/>
    </location>
</feature>
<feature type="compositionally biased region" description="Basic and acidic residues" evidence="8">
    <location>
        <begin position="480"/>
        <end position="490"/>
    </location>
</feature>
<keyword evidence="6" id="KW-0949">S-adenosyl-L-methionine</keyword>
<evidence type="ECO:0000256" key="5">
    <source>
        <dbReference type="ARBA" id="ARBA00022679"/>
    </source>
</evidence>
<evidence type="ECO:0000256" key="6">
    <source>
        <dbReference type="ARBA" id="ARBA00022691"/>
    </source>
</evidence>
<protein>
    <submittedName>
        <fullName evidence="12">Histone methyltransferase</fullName>
    </submittedName>
</protein>
<dbReference type="GO" id="GO:0032259">
    <property type="term" value="P:methylation"/>
    <property type="evidence" value="ECO:0007669"/>
    <property type="project" value="UniProtKB-KW"/>
</dbReference>
<reference evidence="13" key="1">
    <citation type="submission" date="2024-07" db="EMBL/GenBank/DDBJ databases">
        <title>Two chromosome-level genome assemblies of Korean endemic species Abeliophyllum distichum and Forsythia ovata (Oleaceae).</title>
        <authorList>
            <person name="Jang H."/>
        </authorList>
    </citation>
    <scope>NUCLEOTIDE SEQUENCE [LARGE SCALE GENOMIC DNA]</scope>
</reference>
<dbReference type="SMART" id="SM00508">
    <property type="entry name" value="PostSET"/>
    <property type="match status" value="1"/>
</dbReference>
<keyword evidence="7" id="KW-0539">Nucleus</keyword>
<dbReference type="InterPro" id="IPR001214">
    <property type="entry name" value="SET_dom"/>
</dbReference>
<evidence type="ECO:0000313" key="12">
    <source>
        <dbReference type="EMBL" id="KAL2497169.1"/>
    </source>
</evidence>
<dbReference type="FunFam" id="2.170.270.10:FF:000035">
    <property type="entry name" value="Histone-lysine N-methyltransferase"/>
    <property type="match status" value="1"/>
</dbReference>
<dbReference type="EMBL" id="JBFOLK010000007">
    <property type="protein sequence ID" value="KAL2497169.1"/>
    <property type="molecule type" value="Genomic_DNA"/>
</dbReference>
<feature type="region of interest" description="Disordered" evidence="8">
    <location>
        <begin position="437"/>
        <end position="528"/>
    </location>
</feature>
<dbReference type="InterPro" id="IPR006560">
    <property type="entry name" value="AWS_dom"/>
</dbReference>
<dbReference type="Proteomes" id="UP001604336">
    <property type="component" value="Unassembled WGS sequence"/>
</dbReference>
<feature type="domain" description="SET" evidence="9">
    <location>
        <begin position="176"/>
        <end position="293"/>
    </location>
</feature>